<name>A0A2G5P520_9MYCO</name>
<feature type="signal peptide" evidence="1">
    <location>
        <begin position="1"/>
        <end position="24"/>
    </location>
</feature>
<dbReference type="Proteomes" id="UP000230551">
    <property type="component" value="Unassembled WGS sequence"/>
</dbReference>
<keyword evidence="3" id="KW-1185">Reference proteome</keyword>
<dbReference type="AlphaFoldDB" id="A0A2G5P520"/>
<organism evidence="2 3">
    <name type="scientific">Mycolicibacterium brumae</name>
    <dbReference type="NCBI Taxonomy" id="85968"/>
    <lineage>
        <taxon>Bacteria</taxon>
        <taxon>Bacillati</taxon>
        <taxon>Actinomycetota</taxon>
        <taxon>Actinomycetes</taxon>
        <taxon>Mycobacteriales</taxon>
        <taxon>Mycobacteriaceae</taxon>
        <taxon>Mycolicibacterium</taxon>
    </lineage>
</organism>
<dbReference type="OrthoDB" id="4714749at2"/>
<evidence type="ECO:0000313" key="3">
    <source>
        <dbReference type="Proteomes" id="UP000230551"/>
    </source>
</evidence>
<dbReference type="RefSeq" id="WP_090593607.1">
    <property type="nucleotide sequence ID" value="NZ_CP104302.1"/>
</dbReference>
<evidence type="ECO:0008006" key="4">
    <source>
        <dbReference type="Google" id="ProtNLM"/>
    </source>
</evidence>
<feature type="chain" id="PRO_5013761224" description="Secreted protein" evidence="1">
    <location>
        <begin position="25"/>
        <end position="173"/>
    </location>
</feature>
<evidence type="ECO:0000313" key="2">
    <source>
        <dbReference type="EMBL" id="PIB73471.1"/>
    </source>
</evidence>
<proteinExistence type="predicted"/>
<protein>
    <recommendedName>
        <fullName evidence="4">Secreted protein</fullName>
    </recommendedName>
</protein>
<gene>
    <name evidence="2" type="ORF">CQY22_016635</name>
</gene>
<dbReference type="EMBL" id="PDCN02000029">
    <property type="protein sequence ID" value="PIB73471.1"/>
    <property type="molecule type" value="Genomic_DNA"/>
</dbReference>
<sequence length="173" mass="18059">MNRRALALTAAAATTVVVGGGALAYTLASADPGSQEPAPAPALDASCAENLDGAVTELPGQAEDGRRNFIECRSGSWQAFTAEYPSSDRWLSNDTGLQLHGQGVRNAEMFAGTWTGTPQTPDTVCTTKYSDATGGKIADPVTATADPGQPVSFEASDWLFSVTLTGDCLWKRD</sequence>
<accession>A0A2G5P520</accession>
<keyword evidence="1" id="KW-0732">Signal</keyword>
<evidence type="ECO:0000256" key="1">
    <source>
        <dbReference type="SAM" id="SignalP"/>
    </source>
</evidence>
<reference evidence="2 3" key="1">
    <citation type="journal article" date="2017" name="Infect. Genet. Evol.">
        <title>The new phylogeny of the genus Mycobacterium: The old and the news.</title>
        <authorList>
            <person name="Tortoli E."/>
            <person name="Fedrizzi T."/>
            <person name="Meehan C.J."/>
            <person name="Trovato A."/>
            <person name="Grottola A."/>
            <person name="Giacobazzi E."/>
            <person name="Serpini G.F."/>
            <person name="Tagliazucchi S."/>
            <person name="Fabio A."/>
            <person name="Bettua C."/>
            <person name="Bertorelli R."/>
            <person name="Frascaro F."/>
            <person name="De Sanctis V."/>
            <person name="Pecorari M."/>
            <person name="Jousson O."/>
            <person name="Segata N."/>
            <person name="Cirillo D.M."/>
        </authorList>
    </citation>
    <scope>NUCLEOTIDE SEQUENCE [LARGE SCALE GENOMIC DNA]</scope>
    <source>
        <strain evidence="2 3">CIP1034565</strain>
    </source>
</reference>
<comment type="caution">
    <text evidence="2">The sequence shown here is derived from an EMBL/GenBank/DDBJ whole genome shotgun (WGS) entry which is preliminary data.</text>
</comment>